<dbReference type="Pfam" id="PF08972">
    <property type="entry name" value="DUF1902"/>
    <property type="match status" value="1"/>
</dbReference>
<accession>A0AAU9BSR1</accession>
<evidence type="ECO:0000313" key="3">
    <source>
        <dbReference type="Proteomes" id="UP001321825"/>
    </source>
</evidence>
<evidence type="ECO:0000259" key="1">
    <source>
        <dbReference type="Pfam" id="PF08972"/>
    </source>
</evidence>
<protein>
    <recommendedName>
        <fullName evidence="1">DUF1902 domain-containing protein</fullName>
    </recommendedName>
</protein>
<dbReference type="KEGG" id="mcau:MIT9_P1515"/>
<evidence type="ECO:0000313" key="2">
    <source>
        <dbReference type="EMBL" id="BCX81933.1"/>
    </source>
</evidence>
<proteinExistence type="predicted"/>
<dbReference type="InterPro" id="IPR015066">
    <property type="entry name" value="DUF1902"/>
</dbReference>
<dbReference type="Gene3D" id="3.30.2390.10">
    <property type="entry name" value="TTHA1013-like"/>
    <property type="match status" value="1"/>
</dbReference>
<keyword evidence="3" id="KW-1185">Reference proteome</keyword>
<reference evidence="3" key="1">
    <citation type="journal article" date="2024" name="Int. J. Syst. Evol. Microbiol.">
        <title>Methylomarinovum tepidoasis sp. nov., a moderately thermophilic methanotroph of the family Methylothermaceae isolated from a deep-sea hydrothermal field.</title>
        <authorList>
            <person name="Hirayama H."/>
            <person name="Takaki Y."/>
            <person name="Abe M."/>
            <person name="Miyazaki M."/>
            <person name="Uematsu K."/>
            <person name="Matsui Y."/>
            <person name="Takai K."/>
        </authorList>
    </citation>
    <scope>NUCLEOTIDE SEQUENCE [LARGE SCALE GENOMIC DNA]</scope>
    <source>
        <strain evidence="3">IT-9</strain>
    </source>
</reference>
<feature type="domain" description="DUF1902" evidence="1">
    <location>
        <begin position="19"/>
        <end position="59"/>
    </location>
</feature>
<dbReference type="AlphaFoldDB" id="A0AAU9BSR1"/>
<organism evidence="2 3">
    <name type="scientific">Methylomarinovum caldicuralii</name>
    <dbReference type="NCBI Taxonomy" id="438856"/>
    <lineage>
        <taxon>Bacteria</taxon>
        <taxon>Pseudomonadati</taxon>
        <taxon>Pseudomonadota</taxon>
        <taxon>Gammaproteobacteria</taxon>
        <taxon>Methylococcales</taxon>
        <taxon>Methylothermaceae</taxon>
        <taxon>Methylomarinovum</taxon>
    </lineage>
</organism>
<sequence length="79" mass="8736">MNQPAVAYQDFTIRVTAHNGVWTAECDALGLVTEADNFESLTRRAWEIAPELAEINGYDVAPGAMRLRFEHIETAPLCG</sequence>
<dbReference type="Proteomes" id="UP001321825">
    <property type="component" value="Chromosome"/>
</dbReference>
<dbReference type="EMBL" id="AP024714">
    <property type="protein sequence ID" value="BCX81933.1"/>
    <property type="molecule type" value="Genomic_DNA"/>
</dbReference>
<name>A0AAU9BSR1_9GAMM</name>
<gene>
    <name evidence="2" type="ORF">MIT9_P1515</name>
</gene>